<keyword evidence="2" id="KW-1185">Reference proteome</keyword>
<evidence type="ECO:0000313" key="2">
    <source>
        <dbReference type="Proteomes" id="UP000634136"/>
    </source>
</evidence>
<evidence type="ECO:0000313" key="1">
    <source>
        <dbReference type="EMBL" id="KAF7804034.1"/>
    </source>
</evidence>
<accession>A0A834W4M7</accession>
<name>A0A834W4M7_9FABA</name>
<protein>
    <submittedName>
        <fullName evidence="1">Uncharacterized protein</fullName>
    </submittedName>
</protein>
<dbReference type="Proteomes" id="UP000634136">
    <property type="component" value="Unassembled WGS sequence"/>
</dbReference>
<dbReference type="AlphaFoldDB" id="A0A834W4M7"/>
<proteinExistence type="predicted"/>
<reference evidence="1" key="1">
    <citation type="submission" date="2020-09" db="EMBL/GenBank/DDBJ databases">
        <title>Genome-Enabled Discovery of Anthraquinone Biosynthesis in Senna tora.</title>
        <authorList>
            <person name="Kang S.-H."/>
            <person name="Pandey R.P."/>
            <person name="Lee C.-M."/>
            <person name="Sim J.-S."/>
            <person name="Jeong J.-T."/>
            <person name="Choi B.-S."/>
            <person name="Jung M."/>
            <person name="Ginzburg D."/>
            <person name="Zhao K."/>
            <person name="Won S.Y."/>
            <person name="Oh T.-J."/>
            <person name="Yu Y."/>
            <person name="Kim N.-H."/>
            <person name="Lee O.R."/>
            <person name="Lee T.-H."/>
            <person name="Bashyal P."/>
            <person name="Kim T.-S."/>
            <person name="Lee W.-H."/>
            <person name="Kawkins C."/>
            <person name="Kim C.-K."/>
            <person name="Kim J.S."/>
            <person name="Ahn B.O."/>
            <person name="Rhee S.Y."/>
            <person name="Sohng J.K."/>
        </authorList>
    </citation>
    <scope>NUCLEOTIDE SEQUENCE</scope>
    <source>
        <tissue evidence="1">Leaf</tissue>
    </source>
</reference>
<comment type="caution">
    <text evidence="1">The sequence shown here is derived from an EMBL/GenBank/DDBJ whole genome shotgun (WGS) entry which is preliminary data.</text>
</comment>
<dbReference type="EMBL" id="JAAIUW010000013">
    <property type="protein sequence ID" value="KAF7804034.1"/>
    <property type="molecule type" value="Genomic_DNA"/>
</dbReference>
<gene>
    <name evidence="1" type="ORF">G2W53_043145</name>
</gene>
<sequence>MAEEKVRMREMKMVEEPKRQKELNEKETEIEW</sequence>
<organism evidence="1 2">
    <name type="scientific">Senna tora</name>
    <dbReference type="NCBI Taxonomy" id="362788"/>
    <lineage>
        <taxon>Eukaryota</taxon>
        <taxon>Viridiplantae</taxon>
        <taxon>Streptophyta</taxon>
        <taxon>Embryophyta</taxon>
        <taxon>Tracheophyta</taxon>
        <taxon>Spermatophyta</taxon>
        <taxon>Magnoliopsida</taxon>
        <taxon>eudicotyledons</taxon>
        <taxon>Gunneridae</taxon>
        <taxon>Pentapetalae</taxon>
        <taxon>rosids</taxon>
        <taxon>fabids</taxon>
        <taxon>Fabales</taxon>
        <taxon>Fabaceae</taxon>
        <taxon>Caesalpinioideae</taxon>
        <taxon>Cassia clade</taxon>
        <taxon>Senna</taxon>
    </lineage>
</organism>